<proteinExistence type="predicted"/>
<comment type="caution">
    <text evidence="1">The sequence shown here is derived from an EMBL/GenBank/DDBJ whole genome shotgun (WGS) entry which is preliminary data.</text>
</comment>
<dbReference type="GO" id="GO:0016746">
    <property type="term" value="F:acyltransferase activity"/>
    <property type="evidence" value="ECO:0007669"/>
    <property type="project" value="UniProtKB-KW"/>
</dbReference>
<dbReference type="PANTHER" id="PTHR47017">
    <property type="entry name" value="ACYL-COA"/>
    <property type="match status" value="1"/>
</dbReference>
<dbReference type="SUPFAM" id="SSF55729">
    <property type="entry name" value="Acyl-CoA N-acyltransferases (Nat)"/>
    <property type="match status" value="1"/>
</dbReference>
<evidence type="ECO:0000313" key="2">
    <source>
        <dbReference type="Proteomes" id="UP001218788"/>
    </source>
</evidence>
<dbReference type="Proteomes" id="UP001218788">
    <property type="component" value="Unassembled WGS sequence"/>
</dbReference>
<protein>
    <submittedName>
        <fullName evidence="1">GNAT family N-acetyltransferase</fullName>
        <ecNumber evidence="1">2.3.1.-</ecNumber>
    </submittedName>
</protein>
<dbReference type="PANTHER" id="PTHR47017:SF1">
    <property type="entry name" value="ACYL-COA"/>
    <property type="match status" value="1"/>
</dbReference>
<organism evidence="1 2">
    <name type="scientific">Alteromonas gilva</name>
    <dbReference type="NCBI Taxonomy" id="2987522"/>
    <lineage>
        <taxon>Bacteria</taxon>
        <taxon>Pseudomonadati</taxon>
        <taxon>Pseudomonadota</taxon>
        <taxon>Gammaproteobacteria</taxon>
        <taxon>Alteromonadales</taxon>
        <taxon>Alteromonadaceae</taxon>
        <taxon>Alteromonas/Salinimonas group</taxon>
        <taxon>Alteromonas</taxon>
    </lineage>
</organism>
<keyword evidence="1" id="KW-0808">Transferase</keyword>
<dbReference type="RefSeq" id="WP_273639450.1">
    <property type="nucleotide sequence ID" value="NZ_JAQQXP010000001.1"/>
</dbReference>
<dbReference type="Pfam" id="PF04339">
    <property type="entry name" value="FemAB_like"/>
    <property type="match status" value="1"/>
</dbReference>
<dbReference type="Gene3D" id="3.40.630.30">
    <property type="match status" value="1"/>
</dbReference>
<sequence>MTKQFSSHSAAMQFQLHHSIDDLNKQQWQQLSHCAGPFLQYTWLQLLEHTHCVGEGTGWQPAHWTATIDGELIAAVPGYIKTHSYGEYVFDHSWANAYHQHGIDYYPKWIAAIPFTPVTGPRLLARPETEEQHLTALINHIDNWAVNNAHSSCHWLFNVPSQQANFEQRGFANRFSVQFEWNNRGYDNFEDFLTRLTSRKRRSIRKTRKQFDNPAINIERLSGDNLSKADMAFFVHCYQDTYLKRSGHKGYLTPAFFTALFDQFREHILLVKAQLNDTDIAAALFLFDNHGLYGRYWGCLEDINELHFECCYFQGIEFAIERNIARFNPGTQGEHKLLRGFEPIYCVSHHKMHDPRFHAAVSDFLQREKPIITDYFNQALDVLPFNEAYLQEFIPTTQKGTQSTN</sequence>
<evidence type="ECO:0000313" key="1">
    <source>
        <dbReference type="EMBL" id="MDC8830527.1"/>
    </source>
</evidence>
<keyword evidence="1" id="KW-0012">Acyltransferase</keyword>
<dbReference type="EMBL" id="JAQQXP010000001">
    <property type="protein sequence ID" value="MDC8830527.1"/>
    <property type="molecule type" value="Genomic_DNA"/>
</dbReference>
<accession>A0ABT5L3U2</accession>
<reference evidence="1 2" key="1">
    <citation type="submission" date="2022-10" db="EMBL/GenBank/DDBJ databases">
        <title>Alteromonas sp. chi3 Genome sequencing.</title>
        <authorList>
            <person name="Park S."/>
        </authorList>
    </citation>
    <scope>NUCLEOTIDE SEQUENCE [LARGE SCALE GENOMIC DNA]</scope>
    <source>
        <strain evidence="2">chi3</strain>
    </source>
</reference>
<dbReference type="EC" id="2.3.1.-" evidence="1"/>
<dbReference type="InterPro" id="IPR007434">
    <property type="entry name" value="FemAB-like"/>
</dbReference>
<keyword evidence="2" id="KW-1185">Reference proteome</keyword>
<name>A0ABT5L3U2_9ALTE</name>
<gene>
    <name evidence="1" type="ORF">OIK42_07075</name>
</gene>
<dbReference type="InterPro" id="IPR016181">
    <property type="entry name" value="Acyl_CoA_acyltransferase"/>
</dbReference>